<dbReference type="OrthoDB" id="5857595at2759"/>
<dbReference type="AlphaFoldDB" id="A0A368FZN7"/>
<sequence>MYLHAMPVVSLDYYLPQLMMGVNDALCSIRYFDLFVHCTFSATMPSSWVLDGRFKNSRSKLKQLTHFSLHMDGFCVFDDLDCHLPPCLTCVSISVSLPAVGASKSVASLLDFIKQLADVNAFPDLEELHVQVWGIRCAESLLNHVADHLSDLRRLSIIAMPVEEQRDRLIDLIKHVASSCSRLTSLQLSAEMMRLLVDEYGGIHRHFYICFSFFFFEEFGIPLANHLKTG</sequence>
<keyword evidence="2" id="KW-1185">Reference proteome</keyword>
<organism evidence="1 2">
    <name type="scientific">Ancylostoma caninum</name>
    <name type="common">Dog hookworm</name>
    <dbReference type="NCBI Taxonomy" id="29170"/>
    <lineage>
        <taxon>Eukaryota</taxon>
        <taxon>Metazoa</taxon>
        <taxon>Ecdysozoa</taxon>
        <taxon>Nematoda</taxon>
        <taxon>Chromadorea</taxon>
        <taxon>Rhabditida</taxon>
        <taxon>Rhabditina</taxon>
        <taxon>Rhabditomorpha</taxon>
        <taxon>Strongyloidea</taxon>
        <taxon>Ancylostomatidae</taxon>
        <taxon>Ancylostomatinae</taxon>
        <taxon>Ancylostoma</taxon>
    </lineage>
</organism>
<dbReference type="Proteomes" id="UP000252519">
    <property type="component" value="Unassembled WGS sequence"/>
</dbReference>
<dbReference type="STRING" id="29170.A0A368FZN7"/>
<gene>
    <name evidence="1" type="ORF">ANCCAN_17633</name>
</gene>
<proteinExistence type="predicted"/>
<evidence type="ECO:0000313" key="2">
    <source>
        <dbReference type="Proteomes" id="UP000252519"/>
    </source>
</evidence>
<evidence type="ECO:0000313" key="1">
    <source>
        <dbReference type="EMBL" id="RCN36479.1"/>
    </source>
</evidence>
<evidence type="ECO:0008006" key="3">
    <source>
        <dbReference type="Google" id="ProtNLM"/>
    </source>
</evidence>
<protein>
    <recommendedName>
        <fullName evidence="3">F-box domain protein</fullName>
    </recommendedName>
</protein>
<name>A0A368FZN7_ANCCA</name>
<dbReference type="EMBL" id="JOJR01000553">
    <property type="protein sequence ID" value="RCN36479.1"/>
    <property type="molecule type" value="Genomic_DNA"/>
</dbReference>
<reference evidence="1 2" key="1">
    <citation type="submission" date="2014-10" db="EMBL/GenBank/DDBJ databases">
        <title>Draft genome of the hookworm Ancylostoma caninum.</title>
        <authorList>
            <person name="Mitreva M."/>
        </authorList>
    </citation>
    <scope>NUCLEOTIDE SEQUENCE [LARGE SCALE GENOMIC DNA]</scope>
    <source>
        <strain evidence="1 2">Baltimore</strain>
    </source>
</reference>
<comment type="caution">
    <text evidence="1">The sequence shown here is derived from an EMBL/GenBank/DDBJ whole genome shotgun (WGS) entry which is preliminary data.</text>
</comment>
<accession>A0A368FZN7</accession>